<reference evidence="5" key="1">
    <citation type="submission" date="2021-04" db="EMBL/GenBank/DDBJ databases">
        <authorList>
            <consortium name="Molecular Ecology Group"/>
        </authorList>
    </citation>
    <scope>NUCLEOTIDE SEQUENCE</scope>
</reference>
<proteinExistence type="predicted"/>
<dbReference type="InterPro" id="IPR000436">
    <property type="entry name" value="Sushi_SCR_CCP_dom"/>
</dbReference>
<keyword evidence="2" id="KW-0768">Sushi</keyword>
<evidence type="ECO:0000256" key="3">
    <source>
        <dbReference type="SAM" id="Phobius"/>
    </source>
</evidence>
<evidence type="ECO:0000256" key="2">
    <source>
        <dbReference type="PROSITE-ProRule" id="PRU00302"/>
    </source>
</evidence>
<keyword evidence="1" id="KW-1015">Disulfide bond</keyword>
<feature type="domain" description="Sushi" evidence="4">
    <location>
        <begin position="6"/>
        <end position="74"/>
    </location>
</feature>
<dbReference type="EMBL" id="CAJHNH020004680">
    <property type="protein sequence ID" value="CAG5131478.1"/>
    <property type="molecule type" value="Genomic_DNA"/>
</dbReference>
<feature type="transmembrane region" description="Helical" evidence="3">
    <location>
        <begin position="103"/>
        <end position="124"/>
    </location>
</feature>
<dbReference type="PROSITE" id="PS50923">
    <property type="entry name" value="SUSHI"/>
    <property type="match status" value="1"/>
</dbReference>
<evidence type="ECO:0000313" key="6">
    <source>
        <dbReference type="Proteomes" id="UP000678393"/>
    </source>
</evidence>
<dbReference type="Pfam" id="PF00084">
    <property type="entry name" value="Sushi"/>
    <property type="match status" value="1"/>
</dbReference>
<name>A0A8S3ZTX7_9EUPU</name>
<dbReference type="OrthoDB" id="6086550at2759"/>
<gene>
    <name evidence="5" type="ORF">CUNI_LOCUS17036</name>
</gene>
<keyword evidence="6" id="KW-1185">Reference proteome</keyword>
<sequence length="209" mass="22867">MNTQTGSCKALATKLTILTEGNIATLKLSNYDTSNGTVVVISCYTPSYQVQGNSRVTCVNGSWQPAPPDPDCVPKPSVTPTTPAYNNTQPNSAQPALGPYDTVVIITSCMLAVIVIFLLALLLYKCCTCRSKPSSNTYELPRSTTSTLPLFTTQTGSHVLQSSFPGSQRSWTYLSVDRLIRDIETSRKENPNHNWRDFASISSYSTKRL</sequence>
<dbReference type="Proteomes" id="UP000678393">
    <property type="component" value="Unassembled WGS sequence"/>
</dbReference>
<evidence type="ECO:0000256" key="1">
    <source>
        <dbReference type="ARBA" id="ARBA00023157"/>
    </source>
</evidence>
<keyword evidence="3" id="KW-0812">Transmembrane</keyword>
<keyword evidence="3" id="KW-1133">Transmembrane helix</keyword>
<evidence type="ECO:0000313" key="5">
    <source>
        <dbReference type="EMBL" id="CAG5131478.1"/>
    </source>
</evidence>
<keyword evidence="3" id="KW-0472">Membrane</keyword>
<dbReference type="AlphaFoldDB" id="A0A8S3ZTX7"/>
<comment type="caution">
    <text evidence="2">Lacks conserved residue(s) required for the propagation of feature annotation.</text>
</comment>
<evidence type="ECO:0000259" key="4">
    <source>
        <dbReference type="PROSITE" id="PS50923"/>
    </source>
</evidence>
<accession>A0A8S3ZTX7</accession>
<comment type="caution">
    <text evidence="5">The sequence shown here is derived from an EMBL/GenBank/DDBJ whole genome shotgun (WGS) entry which is preliminary data.</text>
</comment>
<dbReference type="SMART" id="SM00032">
    <property type="entry name" value="CCP"/>
    <property type="match status" value="1"/>
</dbReference>
<dbReference type="SUPFAM" id="SSF57535">
    <property type="entry name" value="Complement control module/SCR domain"/>
    <property type="match status" value="1"/>
</dbReference>
<organism evidence="5 6">
    <name type="scientific">Candidula unifasciata</name>
    <dbReference type="NCBI Taxonomy" id="100452"/>
    <lineage>
        <taxon>Eukaryota</taxon>
        <taxon>Metazoa</taxon>
        <taxon>Spiralia</taxon>
        <taxon>Lophotrochozoa</taxon>
        <taxon>Mollusca</taxon>
        <taxon>Gastropoda</taxon>
        <taxon>Heterobranchia</taxon>
        <taxon>Euthyneura</taxon>
        <taxon>Panpulmonata</taxon>
        <taxon>Eupulmonata</taxon>
        <taxon>Stylommatophora</taxon>
        <taxon>Helicina</taxon>
        <taxon>Helicoidea</taxon>
        <taxon>Geomitridae</taxon>
        <taxon>Candidula</taxon>
    </lineage>
</organism>
<dbReference type="InterPro" id="IPR035976">
    <property type="entry name" value="Sushi/SCR/CCP_sf"/>
</dbReference>
<dbReference type="Gene3D" id="2.10.70.10">
    <property type="entry name" value="Complement Module, domain 1"/>
    <property type="match status" value="1"/>
</dbReference>
<protein>
    <recommendedName>
        <fullName evidence="4">Sushi domain-containing protein</fullName>
    </recommendedName>
</protein>